<dbReference type="Proteomes" id="UP000032336">
    <property type="component" value="Unassembled WGS sequence"/>
</dbReference>
<evidence type="ECO:0000313" key="2">
    <source>
        <dbReference type="Proteomes" id="UP000032336"/>
    </source>
</evidence>
<gene>
    <name evidence="1" type="ORF">FEAC_04950</name>
</gene>
<dbReference type="AlphaFoldDB" id="A0A0D8FYR8"/>
<dbReference type="GeneID" id="78371817"/>
<keyword evidence="2" id="KW-1185">Reference proteome</keyword>
<proteinExistence type="predicted"/>
<protein>
    <submittedName>
        <fullName evidence="1">Uncharacterized protein</fullName>
    </submittedName>
</protein>
<dbReference type="EMBL" id="JXUW01000003">
    <property type="protein sequence ID" value="KJE77747.1"/>
    <property type="molecule type" value="Genomic_DNA"/>
</dbReference>
<dbReference type="Gene3D" id="3.30.420.40">
    <property type="match status" value="1"/>
</dbReference>
<dbReference type="eggNOG" id="COG1214">
    <property type="taxonomic scope" value="Bacteria"/>
</dbReference>
<organism evidence="1 2">
    <name type="scientific">Ferrimicrobium acidiphilum DSM 19497</name>
    <dbReference type="NCBI Taxonomy" id="1121877"/>
    <lineage>
        <taxon>Bacteria</taxon>
        <taxon>Bacillati</taxon>
        <taxon>Actinomycetota</taxon>
        <taxon>Acidimicrobiia</taxon>
        <taxon>Acidimicrobiales</taxon>
        <taxon>Acidimicrobiaceae</taxon>
        <taxon>Ferrimicrobium</taxon>
    </lineage>
</organism>
<comment type="caution">
    <text evidence="1">The sequence shown here is derived from an EMBL/GenBank/DDBJ whole genome shotgun (WGS) entry which is preliminary data.</text>
</comment>
<dbReference type="RefSeq" id="WP_035389035.1">
    <property type="nucleotide sequence ID" value="NZ_JQKF01000009.1"/>
</dbReference>
<accession>A0A0D8FYR8</accession>
<name>A0A0D8FYR8_9ACTN</name>
<sequence>MAALNPVVTILVDCATRPGRVLARRHGVDASRVVGDRPLGELAAAVADLAGDEPIDLLALVTGPGPLLPLRSAAAFVRLLAWSQGIRVVSFRSIDPIADQLVGQLAIGQRGLILEPIGRKKILRVEVRRGQAHPIERASVVAGTDLELGHEDLVTGQLREEGRIRGASILDKELHSDAELLDFAVALWRRGAFTVPSELRVWYVKESGVRRGFDVRLADGSIGRVGLEQ</sequence>
<dbReference type="STRING" id="1121877.FEAC_04950"/>
<evidence type="ECO:0000313" key="1">
    <source>
        <dbReference type="EMBL" id="KJE77747.1"/>
    </source>
</evidence>
<reference evidence="1 2" key="1">
    <citation type="submission" date="2015-01" db="EMBL/GenBank/DDBJ databases">
        <title>Draft genome of the acidophilic iron oxidizer Ferrimicrobium acidiphilum strain T23.</title>
        <authorList>
            <person name="Poehlein A."/>
            <person name="Eisen S."/>
            <person name="Schloemann M."/>
            <person name="Johnson B.D."/>
            <person name="Daniel R."/>
            <person name="Muehling M."/>
        </authorList>
    </citation>
    <scope>NUCLEOTIDE SEQUENCE [LARGE SCALE GENOMIC DNA]</scope>
    <source>
        <strain evidence="1 2">T23</strain>
    </source>
</reference>